<keyword evidence="1" id="KW-0732">Signal</keyword>
<organism evidence="2 3">
    <name type="scientific">Pantoea nemavictus</name>
    <dbReference type="NCBI Taxonomy" id="2726955"/>
    <lineage>
        <taxon>Bacteria</taxon>
        <taxon>Pseudomonadati</taxon>
        <taxon>Pseudomonadota</taxon>
        <taxon>Gammaproteobacteria</taxon>
        <taxon>Enterobacterales</taxon>
        <taxon>Erwiniaceae</taxon>
        <taxon>Pantoea</taxon>
    </lineage>
</organism>
<accession>A0ABU8PYC2</accession>
<dbReference type="InterPro" id="IPR029013">
    <property type="entry name" value="HP0062-like_sf"/>
</dbReference>
<evidence type="ECO:0000313" key="2">
    <source>
        <dbReference type="EMBL" id="MEJ5047751.1"/>
    </source>
</evidence>
<dbReference type="Proteomes" id="UP001362100">
    <property type="component" value="Unassembled WGS sequence"/>
</dbReference>
<proteinExistence type="predicted"/>
<dbReference type="PROSITE" id="PS51257">
    <property type="entry name" value="PROKAR_LIPOPROTEIN"/>
    <property type="match status" value="1"/>
</dbReference>
<comment type="caution">
    <text evidence="2">The sequence shown here is derived from an EMBL/GenBank/DDBJ whole genome shotgun (WGS) entry which is preliminary data.</text>
</comment>
<feature type="signal peptide" evidence="1">
    <location>
        <begin position="1"/>
        <end position="20"/>
    </location>
</feature>
<feature type="chain" id="PRO_5045570300" description="Lipoprotein" evidence="1">
    <location>
        <begin position="21"/>
        <end position="133"/>
    </location>
</feature>
<reference evidence="2 3" key="1">
    <citation type="submission" date="2023-12" db="EMBL/GenBank/DDBJ databases">
        <title>Gut-associated functions are favored during microbiome assembly across C. elegans life.</title>
        <authorList>
            <person name="Zimmermann J."/>
        </authorList>
    </citation>
    <scope>NUCLEOTIDE SEQUENCE [LARGE SCALE GENOMIC DNA]</scope>
    <source>
        <strain evidence="2 3">BIGb0393</strain>
    </source>
</reference>
<name>A0ABU8PYC2_9GAMM</name>
<evidence type="ECO:0008006" key="4">
    <source>
        <dbReference type="Google" id="ProtNLM"/>
    </source>
</evidence>
<sequence length="133" mass="14538">MKSIVTAISAALLLSGCVAANKSTPAPEVKSVVTAPAQPLRVSAAESQTQDYASRIMQCRKELDALQTYNVAKHQQFKNEFDRTAGQLKKYLEVKNGISSDVNDLAMPKYQFAIRDVCFRVKSELATSIIKAA</sequence>
<evidence type="ECO:0000313" key="3">
    <source>
        <dbReference type="Proteomes" id="UP001362100"/>
    </source>
</evidence>
<protein>
    <recommendedName>
        <fullName evidence="4">Lipoprotein</fullName>
    </recommendedName>
</protein>
<keyword evidence="3" id="KW-1185">Reference proteome</keyword>
<evidence type="ECO:0000256" key="1">
    <source>
        <dbReference type="SAM" id="SignalP"/>
    </source>
</evidence>
<dbReference type="SUPFAM" id="SSF158414">
    <property type="entry name" value="HP0062-like"/>
    <property type="match status" value="1"/>
</dbReference>
<dbReference type="RefSeq" id="WP_180823971.1">
    <property type="nucleotide sequence ID" value="NZ_JACAWY010000002.1"/>
</dbReference>
<dbReference type="EMBL" id="JBBGZW010000002">
    <property type="protein sequence ID" value="MEJ5047751.1"/>
    <property type="molecule type" value="Genomic_DNA"/>
</dbReference>
<gene>
    <name evidence="2" type="ORF">WH298_21405</name>
</gene>